<keyword evidence="3" id="KW-0479">Metal-binding</keyword>
<dbReference type="GO" id="GO:0051536">
    <property type="term" value="F:iron-sulfur cluster binding"/>
    <property type="evidence" value="ECO:0007669"/>
    <property type="project" value="UniProtKB-KW"/>
</dbReference>
<gene>
    <name evidence="4" type="ORF">Cpap_2606</name>
</gene>
<dbReference type="PANTHER" id="PTHR30548:SF3">
    <property type="entry name" value="2-HYDROXYACYL-COA DEHYDRATASE"/>
    <property type="match status" value="1"/>
</dbReference>
<evidence type="ECO:0000256" key="3">
    <source>
        <dbReference type="ARBA" id="ARBA00023014"/>
    </source>
</evidence>
<dbReference type="AlphaFoldDB" id="F1TC06"/>
<protein>
    <submittedName>
        <fullName evidence="4">2-hydroxyglutaryl-CoA dehydratase D-component</fullName>
    </submittedName>
</protein>
<organism evidence="4 5">
    <name type="scientific">Ruminiclostridium papyrosolvens DSM 2782</name>
    <dbReference type="NCBI Taxonomy" id="588581"/>
    <lineage>
        <taxon>Bacteria</taxon>
        <taxon>Bacillati</taxon>
        <taxon>Bacillota</taxon>
        <taxon>Clostridia</taxon>
        <taxon>Eubacteriales</taxon>
        <taxon>Oscillospiraceae</taxon>
        <taxon>Ruminiclostridium</taxon>
    </lineage>
</organism>
<comment type="caution">
    <text evidence="4">The sequence shown here is derived from an EMBL/GenBank/DDBJ whole genome shotgun (WGS) entry which is preliminary data.</text>
</comment>
<keyword evidence="3" id="KW-0408">Iron</keyword>
<comment type="similarity">
    <text evidence="2">Belongs to the FldB/FldC dehydratase alpha/beta subunit family.</text>
</comment>
<comment type="cofactor">
    <cofactor evidence="1">
        <name>[4Fe-4S] cluster</name>
        <dbReference type="ChEBI" id="CHEBI:49883"/>
    </cofactor>
</comment>
<evidence type="ECO:0000313" key="4">
    <source>
        <dbReference type="EMBL" id="EGD47921.1"/>
    </source>
</evidence>
<keyword evidence="3" id="KW-0411">Iron-sulfur</keyword>
<keyword evidence="5" id="KW-1185">Reference proteome</keyword>
<evidence type="ECO:0000256" key="2">
    <source>
        <dbReference type="ARBA" id="ARBA00005806"/>
    </source>
</evidence>
<dbReference type="RefSeq" id="WP_004618637.1">
    <property type="nucleotide sequence ID" value="NZ_ACXX02000005.1"/>
</dbReference>
<dbReference type="EMBL" id="ACXX02000005">
    <property type="protein sequence ID" value="EGD47921.1"/>
    <property type="molecule type" value="Genomic_DNA"/>
</dbReference>
<dbReference type="Pfam" id="PF06050">
    <property type="entry name" value="HGD-D"/>
    <property type="match status" value="1"/>
</dbReference>
<evidence type="ECO:0000256" key="1">
    <source>
        <dbReference type="ARBA" id="ARBA00001966"/>
    </source>
</evidence>
<dbReference type="PANTHER" id="PTHR30548">
    <property type="entry name" value="2-HYDROXYGLUTARYL-COA DEHYDRATASE, D-COMPONENT-RELATED"/>
    <property type="match status" value="1"/>
</dbReference>
<dbReference type="STRING" id="588581.Cpap_2606"/>
<dbReference type="Proteomes" id="UP000003860">
    <property type="component" value="Unassembled WGS sequence"/>
</dbReference>
<proteinExistence type="inferred from homology"/>
<dbReference type="Gene3D" id="3.40.50.11900">
    <property type="match status" value="1"/>
</dbReference>
<reference evidence="4" key="2">
    <citation type="submission" date="2011-01" db="EMBL/GenBank/DDBJ databases">
        <title>The Non-contiguous Finished genome of Clostridium papyrosolvens.</title>
        <authorList>
            <person name="Lucas S."/>
            <person name="Copeland A."/>
            <person name="Lapidus A."/>
            <person name="Cheng J.-F."/>
            <person name="Goodwin L."/>
            <person name="Pitluck S."/>
            <person name="Misra M."/>
            <person name="Chertkov O."/>
            <person name="Detter J.C."/>
            <person name="Han C."/>
            <person name="Tapia R."/>
            <person name="Land M."/>
            <person name="Hauser L."/>
            <person name="Kyrpides N."/>
            <person name="Ivanova N."/>
            <person name="Pagani I."/>
            <person name="Mouttaki H."/>
            <person name="He Z."/>
            <person name="Zhou J."/>
            <person name="Hemme C.L."/>
            <person name="Woyke T."/>
        </authorList>
    </citation>
    <scope>NUCLEOTIDE SEQUENCE [LARGE SCALE GENOMIC DNA]</scope>
    <source>
        <strain evidence="4">DSM 2782</strain>
    </source>
</reference>
<name>F1TC06_9FIRM</name>
<evidence type="ECO:0000313" key="5">
    <source>
        <dbReference type="Proteomes" id="UP000003860"/>
    </source>
</evidence>
<dbReference type="InterPro" id="IPR010327">
    <property type="entry name" value="FldB/FldC_alpha/beta"/>
</dbReference>
<dbReference type="GO" id="GO:0016836">
    <property type="term" value="F:hydro-lyase activity"/>
    <property type="evidence" value="ECO:0007669"/>
    <property type="project" value="UniProtKB-ARBA"/>
</dbReference>
<sequence>MRKIGITTTVPVEILLAANCKVIDLNNVFISGDSYSEDIERAERDGFPKSSCAWIKGIYGACLRCGISEIVGVQEGDCSNTGALLEVLKTRGIKVYHFSYPASHNVSDITIEMNKFMKAFNVSLEQTEAVRTSLSTIRKYAKAIDELTYIDNKATGFENHISQVTLSDFDGNPQKCGQLLEAKISEISKRQPRKQLLRLGYIGVPPMICDVFEYAERFNACFVYNEVQREFSFPRAAQAKDIYEQYYDYTYPYDLNFRLLEIKKQIRQRRLDGIIHYTQSFCHRAIQDIVIKQELDIPVFTIEGDKSNCLDSRTKLRLEAFLDMLVDLRGLKQ</sequence>
<accession>F1TC06</accession>
<reference evidence="4" key="1">
    <citation type="submission" date="2009-07" db="EMBL/GenBank/DDBJ databases">
        <authorList>
            <consortium name="US DOE Joint Genome Institute (JGI-PGF)"/>
            <person name="Lucas S."/>
            <person name="Copeland A."/>
            <person name="Lapidus A."/>
            <person name="Glavina del Rio T."/>
            <person name="Tice H."/>
            <person name="Bruce D."/>
            <person name="Goodwin L."/>
            <person name="Pitluck S."/>
            <person name="Larimer F."/>
            <person name="Land M.L."/>
            <person name="Mouttaki H."/>
            <person name="He Z."/>
            <person name="Zhou J."/>
            <person name="Hemme C.L."/>
        </authorList>
    </citation>
    <scope>NUCLEOTIDE SEQUENCE</scope>
    <source>
        <strain evidence="4">DSM 2782</strain>
    </source>
</reference>
<dbReference type="OrthoDB" id="9810278at2"/>
<dbReference type="eggNOG" id="COG1775">
    <property type="taxonomic scope" value="Bacteria"/>
</dbReference>